<protein>
    <recommendedName>
        <fullName evidence="5">DUF1690-domain-containing protein</fullName>
    </recommendedName>
</protein>
<dbReference type="HOGENOM" id="CLU_093897_1_0_1"/>
<name>A0A066VG49_TILAU</name>
<feature type="region of interest" description="Disordered" evidence="2">
    <location>
        <begin position="1"/>
        <end position="76"/>
    </location>
</feature>
<dbReference type="AlphaFoldDB" id="A0A066VG49"/>
<gene>
    <name evidence="3" type="ORF">K437DRAFT_258662</name>
</gene>
<feature type="coiled-coil region" evidence="1">
    <location>
        <begin position="79"/>
        <end position="152"/>
    </location>
</feature>
<sequence>MGAAGSKPTDAGSAPKQTEAKSTGAEPLQLGRSLLNDIDKNQSDVAGKSDGSDSSGANKDASPSLLSATRQTQLDASIQSRIKSELSRLKKQENEVRKQIELALEKENLDNEKKLGEKGAQGRSAVLLQQQLDEISQKIEKHNKTREKVENTPGVKQAREEVTKCYRDGNRTLDCWEAVQNFNAAVAKAEKNFLLSASA</sequence>
<feature type="compositionally biased region" description="Low complexity" evidence="2">
    <location>
        <begin position="43"/>
        <end position="62"/>
    </location>
</feature>
<evidence type="ECO:0000313" key="4">
    <source>
        <dbReference type="Proteomes" id="UP000027361"/>
    </source>
</evidence>
<dbReference type="InterPro" id="IPR012471">
    <property type="entry name" value="DUF1690"/>
</dbReference>
<dbReference type="InParanoid" id="A0A066VG49"/>
<feature type="compositionally biased region" description="Polar residues" evidence="2">
    <location>
        <begin position="64"/>
        <end position="76"/>
    </location>
</feature>
<organism evidence="3 4">
    <name type="scientific">Tilletiaria anomala (strain ATCC 24038 / CBS 436.72 / UBC 951)</name>
    <dbReference type="NCBI Taxonomy" id="1037660"/>
    <lineage>
        <taxon>Eukaryota</taxon>
        <taxon>Fungi</taxon>
        <taxon>Dikarya</taxon>
        <taxon>Basidiomycota</taxon>
        <taxon>Ustilaginomycotina</taxon>
        <taxon>Exobasidiomycetes</taxon>
        <taxon>Georgefischeriales</taxon>
        <taxon>Tilletiariaceae</taxon>
        <taxon>Tilletiaria</taxon>
    </lineage>
</organism>
<proteinExistence type="predicted"/>
<dbReference type="EMBL" id="JMSN01000091">
    <property type="protein sequence ID" value="KDN40436.1"/>
    <property type="molecule type" value="Genomic_DNA"/>
</dbReference>
<accession>A0A066VG49</accession>
<evidence type="ECO:0000256" key="1">
    <source>
        <dbReference type="SAM" id="Coils"/>
    </source>
</evidence>
<evidence type="ECO:0000313" key="3">
    <source>
        <dbReference type="EMBL" id="KDN40436.1"/>
    </source>
</evidence>
<keyword evidence="1" id="KW-0175">Coiled coil</keyword>
<keyword evidence="4" id="KW-1185">Reference proteome</keyword>
<dbReference type="Pfam" id="PF07956">
    <property type="entry name" value="DUF1690"/>
    <property type="match status" value="1"/>
</dbReference>
<evidence type="ECO:0000256" key="2">
    <source>
        <dbReference type="SAM" id="MobiDB-lite"/>
    </source>
</evidence>
<dbReference type="Proteomes" id="UP000027361">
    <property type="component" value="Unassembled WGS sequence"/>
</dbReference>
<dbReference type="OMA" id="EVQMQIN"/>
<reference evidence="3 4" key="1">
    <citation type="submission" date="2014-05" db="EMBL/GenBank/DDBJ databases">
        <title>Draft genome sequence of a rare smut relative, Tilletiaria anomala UBC 951.</title>
        <authorList>
            <consortium name="DOE Joint Genome Institute"/>
            <person name="Toome M."/>
            <person name="Kuo A."/>
            <person name="Henrissat B."/>
            <person name="Lipzen A."/>
            <person name="Tritt A."/>
            <person name="Yoshinaga Y."/>
            <person name="Zane M."/>
            <person name="Barry K."/>
            <person name="Grigoriev I.V."/>
            <person name="Spatafora J.W."/>
            <person name="Aimea M.C."/>
        </authorList>
    </citation>
    <scope>NUCLEOTIDE SEQUENCE [LARGE SCALE GENOMIC DNA]</scope>
    <source>
        <strain evidence="3 4">UBC 951</strain>
    </source>
</reference>
<dbReference type="OrthoDB" id="5544375at2759"/>
<comment type="caution">
    <text evidence="3">The sequence shown here is derived from an EMBL/GenBank/DDBJ whole genome shotgun (WGS) entry which is preliminary data.</text>
</comment>
<dbReference type="STRING" id="1037660.A0A066VG49"/>
<evidence type="ECO:0008006" key="5">
    <source>
        <dbReference type="Google" id="ProtNLM"/>
    </source>
</evidence>
<dbReference type="RefSeq" id="XP_013241393.1">
    <property type="nucleotide sequence ID" value="XM_013385939.1"/>
</dbReference>
<dbReference type="GeneID" id="25265042"/>